<dbReference type="GO" id="GO:0032259">
    <property type="term" value="P:methylation"/>
    <property type="evidence" value="ECO:0007669"/>
    <property type="project" value="UniProtKB-KW"/>
</dbReference>
<comment type="similarity">
    <text evidence="1">Belongs to the precorrin methyltransferase family.</text>
</comment>
<protein>
    <submittedName>
        <fullName evidence="7">Cobalt-precorrin 4 C11-methyltransferase</fullName>
    </submittedName>
</protein>
<dbReference type="CDD" id="cd11641">
    <property type="entry name" value="Precorrin-4_C11-MT"/>
    <property type="match status" value="1"/>
</dbReference>
<dbReference type="InterPro" id="IPR014776">
    <property type="entry name" value="4pyrrole_Mease_sub2"/>
</dbReference>
<gene>
    <name evidence="7" type="ORF">SAMN06265827_10960</name>
</gene>
<name>A0A285GS05_9FIRM</name>
<dbReference type="GO" id="GO:0009236">
    <property type="term" value="P:cobalamin biosynthetic process"/>
    <property type="evidence" value="ECO:0007669"/>
    <property type="project" value="UniProtKB-KW"/>
</dbReference>
<proteinExistence type="inferred from homology"/>
<dbReference type="GO" id="GO:0046026">
    <property type="term" value="F:precorrin-4 C11-methyltransferase activity"/>
    <property type="evidence" value="ECO:0007669"/>
    <property type="project" value="InterPro"/>
</dbReference>
<feature type="domain" description="Tetrapyrrole methylase" evidence="6">
    <location>
        <begin position="2"/>
        <end position="206"/>
    </location>
</feature>
<dbReference type="Pfam" id="PF00590">
    <property type="entry name" value="TP_methylase"/>
    <property type="match status" value="1"/>
</dbReference>
<keyword evidence="8" id="KW-1185">Reference proteome</keyword>
<dbReference type="Proteomes" id="UP000219573">
    <property type="component" value="Unassembled WGS sequence"/>
</dbReference>
<reference evidence="8" key="1">
    <citation type="submission" date="2017-09" db="EMBL/GenBank/DDBJ databases">
        <authorList>
            <person name="Varghese N."/>
            <person name="Submissions S."/>
        </authorList>
    </citation>
    <scope>NUCLEOTIDE SEQUENCE [LARGE SCALE GENOMIC DNA]</scope>
    <source>
        <strain evidence="8">MSL47</strain>
    </source>
</reference>
<dbReference type="InterPro" id="IPR035996">
    <property type="entry name" value="4pyrrol_Methylase_sf"/>
</dbReference>
<dbReference type="OrthoDB" id="9815856at2"/>
<dbReference type="Gene3D" id="3.40.1010.10">
    <property type="entry name" value="Cobalt-precorrin-4 Transmethylase, Domain 1"/>
    <property type="match status" value="1"/>
</dbReference>
<keyword evidence="5" id="KW-0949">S-adenosyl-L-methionine</keyword>
<dbReference type="InterPro" id="IPR000878">
    <property type="entry name" value="4pyrrol_Mease"/>
</dbReference>
<evidence type="ECO:0000256" key="5">
    <source>
        <dbReference type="ARBA" id="ARBA00022691"/>
    </source>
</evidence>
<dbReference type="EMBL" id="OBDZ01000009">
    <property type="protein sequence ID" value="SNY25296.1"/>
    <property type="molecule type" value="Genomic_DNA"/>
</dbReference>
<dbReference type="NCBIfam" id="TIGR01465">
    <property type="entry name" value="cobM_cbiF"/>
    <property type="match status" value="1"/>
</dbReference>
<dbReference type="InterPro" id="IPR006362">
    <property type="entry name" value="Cbl_synth_CobM/CibF"/>
</dbReference>
<dbReference type="AlphaFoldDB" id="A0A285GS05"/>
<evidence type="ECO:0000256" key="4">
    <source>
        <dbReference type="ARBA" id="ARBA00022679"/>
    </source>
</evidence>
<sequence>MKVYFIGAGAGDPDLLTIKGMKVLEKAEVVIYAGSLVNPAILDYAPQAEVYNSATMNLEEVLTTIEKAVKAEKIVARVHTGDPSLYGAIQEQIDYLKKQGIEYEIIPGVSSFLAAAAAMEREFTLPSVAQSLIITRLEGRTPVPARESLEKLAQHQTSMAIFLSVHMIGDVVERLSKAYPISTPIAVVQKASWSDQRIVKGTLENIAAKVKEAEIKKTAMILVGEFLDSDYDKSKLYDKNFSHEFRKAEN</sequence>
<evidence type="ECO:0000256" key="1">
    <source>
        <dbReference type="ARBA" id="ARBA00005879"/>
    </source>
</evidence>
<organism evidence="7 8">
    <name type="scientific">Orenia metallireducens</name>
    <dbReference type="NCBI Taxonomy" id="1413210"/>
    <lineage>
        <taxon>Bacteria</taxon>
        <taxon>Bacillati</taxon>
        <taxon>Bacillota</taxon>
        <taxon>Clostridia</taxon>
        <taxon>Halanaerobiales</taxon>
        <taxon>Halobacteroidaceae</taxon>
        <taxon>Orenia</taxon>
    </lineage>
</organism>
<dbReference type="InterPro" id="IPR014777">
    <property type="entry name" value="4pyrrole_Mease_sub1"/>
</dbReference>
<dbReference type="RefSeq" id="WP_097017507.1">
    <property type="nucleotide sequence ID" value="NZ_OBDZ01000009.1"/>
</dbReference>
<keyword evidence="4 7" id="KW-0808">Transferase</keyword>
<accession>A0A285GS05</accession>
<evidence type="ECO:0000256" key="3">
    <source>
        <dbReference type="ARBA" id="ARBA00022603"/>
    </source>
</evidence>
<keyword evidence="2" id="KW-0169">Cobalamin biosynthesis</keyword>
<dbReference type="PANTHER" id="PTHR45790:SF4">
    <property type="entry name" value="COBALT-PRECORRIN-4 C(11)-METHYLTRANSFERASE"/>
    <property type="match status" value="1"/>
</dbReference>
<dbReference type="SUPFAM" id="SSF53790">
    <property type="entry name" value="Tetrapyrrole methylase"/>
    <property type="match status" value="1"/>
</dbReference>
<dbReference type="InterPro" id="IPR050161">
    <property type="entry name" value="Siro_Cobalamin_biosynth"/>
</dbReference>
<evidence type="ECO:0000313" key="7">
    <source>
        <dbReference type="EMBL" id="SNY25296.1"/>
    </source>
</evidence>
<dbReference type="Gene3D" id="3.30.950.10">
    <property type="entry name" value="Methyltransferase, Cobalt-precorrin-4 Transmethylase, Domain 2"/>
    <property type="match status" value="1"/>
</dbReference>
<evidence type="ECO:0000313" key="8">
    <source>
        <dbReference type="Proteomes" id="UP000219573"/>
    </source>
</evidence>
<evidence type="ECO:0000259" key="6">
    <source>
        <dbReference type="Pfam" id="PF00590"/>
    </source>
</evidence>
<keyword evidence="3 7" id="KW-0489">Methyltransferase</keyword>
<dbReference type="PANTHER" id="PTHR45790">
    <property type="entry name" value="SIROHEME SYNTHASE-RELATED"/>
    <property type="match status" value="1"/>
</dbReference>
<evidence type="ECO:0000256" key="2">
    <source>
        <dbReference type="ARBA" id="ARBA00022573"/>
    </source>
</evidence>
<dbReference type="STRING" id="1413210.U472_08940"/>